<evidence type="ECO:0008006" key="2">
    <source>
        <dbReference type="Google" id="ProtNLM"/>
    </source>
</evidence>
<gene>
    <name evidence="1" type="ORF">ENU91_04275</name>
</gene>
<reference evidence="1" key="1">
    <citation type="journal article" date="2020" name="mSystems">
        <title>Genome- and Community-Level Interaction Insights into Carbon Utilization and Element Cycling Functions of Hydrothermarchaeota in Hydrothermal Sediment.</title>
        <authorList>
            <person name="Zhou Z."/>
            <person name="Liu Y."/>
            <person name="Xu W."/>
            <person name="Pan J."/>
            <person name="Luo Z.H."/>
            <person name="Li M."/>
        </authorList>
    </citation>
    <scope>NUCLEOTIDE SEQUENCE [LARGE SCALE GENOMIC DNA]</scope>
    <source>
        <strain evidence="1">SpSt-711</strain>
    </source>
</reference>
<accession>A0A7V4N3B1</accession>
<dbReference type="EMBL" id="DTEI01000073">
    <property type="protein sequence ID" value="HGU15852.1"/>
    <property type="molecule type" value="Genomic_DNA"/>
</dbReference>
<proteinExistence type="predicted"/>
<name>A0A7V4N3B1_9BACT</name>
<dbReference type="Pfam" id="PF02596">
    <property type="entry name" value="DUF169"/>
    <property type="match status" value="1"/>
</dbReference>
<comment type="caution">
    <text evidence="1">The sequence shown here is derived from an EMBL/GenBank/DDBJ whole genome shotgun (WGS) entry which is preliminary data.</text>
</comment>
<evidence type="ECO:0000313" key="1">
    <source>
        <dbReference type="EMBL" id="HGU15852.1"/>
    </source>
</evidence>
<dbReference type="AlphaFoldDB" id="A0A7V4N3B1"/>
<sequence>MESKIAKALKMVLNPVAIIWSDKRPENALQFKEGKWGCVMWLFTNVTKGRTAVFDRKTYGCWGGGVGLGFGNKYLDFPGGLECFYYFLSIGNKNWGRGKEVAEKIKPYITKEFFDDFLEGERYLKNPDLVKKFVENLPMMDVLSEYIIFKPLKEINLDEEKPILIVFPVNPHQLSALIVLANYGRESFDNVIIPWAAGCQTIGICAYKECYSKPQKAVVGLTDLSARKNVRKQLGDNIFTFAIPFEMFLEMEENVESSFLYRNIWKHLSKFL</sequence>
<protein>
    <recommendedName>
        <fullName evidence="2">DUF169 domain-containing protein</fullName>
    </recommendedName>
</protein>
<dbReference type="InterPro" id="IPR003748">
    <property type="entry name" value="DUF169"/>
</dbReference>
<organism evidence="1">
    <name type="scientific">Thermodesulfobacterium geofontis</name>
    <dbReference type="NCBI Taxonomy" id="1295609"/>
    <lineage>
        <taxon>Bacteria</taxon>
        <taxon>Pseudomonadati</taxon>
        <taxon>Thermodesulfobacteriota</taxon>
        <taxon>Thermodesulfobacteria</taxon>
        <taxon>Thermodesulfobacteriales</taxon>
        <taxon>Thermodesulfobacteriaceae</taxon>
        <taxon>Thermodesulfobacterium</taxon>
    </lineage>
</organism>